<proteinExistence type="predicted"/>
<keyword evidence="2" id="KW-1185">Reference proteome</keyword>
<gene>
    <name evidence="1" type="ORF">AWC38_SpisGene15986</name>
</gene>
<reference evidence="2" key="1">
    <citation type="journal article" date="2017" name="bioRxiv">
        <title>Comparative analysis of the genomes of Stylophora pistillata and Acropora digitifera provides evidence for extensive differences between species of corals.</title>
        <authorList>
            <person name="Voolstra C.R."/>
            <person name="Li Y."/>
            <person name="Liew Y.J."/>
            <person name="Baumgarten S."/>
            <person name="Zoccola D."/>
            <person name="Flot J.-F."/>
            <person name="Tambutte S."/>
            <person name="Allemand D."/>
            <person name="Aranda M."/>
        </authorList>
    </citation>
    <scope>NUCLEOTIDE SEQUENCE [LARGE SCALE GENOMIC DNA]</scope>
</reference>
<dbReference type="AlphaFoldDB" id="A0A2B4RS31"/>
<dbReference type="STRING" id="50429.A0A2B4RS31"/>
<organism evidence="1 2">
    <name type="scientific">Stylophora pistillata</name>
    <name type="common">Smooth cauliflower coral</name>
    <dbReference type="NCBI Taxonomy" id="50429"/>
    <lineage>
        <taxon>Eukaryota</taxon>
        <taxon>Metazoa</taxon>
        <taxon>Cnidaria</taxon>
        <taxon>Anthozoa</taxon>
        <taxon>Hexacorallia</taxon>
        <taxon>Scleractinia</taxon>
        <taxon>Astrocoeniina</taxon>
        <taxon>Pocilloporidae</taxon>
        <taxon>Stylophora</taxon>
    </lineage>
</organism>
<accession>A0A2B4RS31</accession>
<comment type="caution">
    <text evidence="1">The sequence shown here is derived from an EMBL/GenBank/DDBJ whole genome shotgun (WGS) entry which is preliminary data.</text>
</comment>
<evidence type="ECO:0000313" key="1">
    <source>
        <dbReference type="EMBL" id="PFX19593.1"/>
    </source>
</evidence>
<dbReference type="EMBL" id="LSMT01000353">
    <property type="protein sequence ID" value="PFX19593.1"/>
    <property type="molecule type" value="Genomic_DNA"/>
</dbReference>
<dbReference type="PANTHER" id="PTHR46177:SF1">
    <property type="entry name" value="INTEGRASE CATALYTIC DOMAIN-CONTAINING PROTEIN"/>
    <property type="match status" value="1"/>
</dbReference>
<evidence type="ECO:0008006" key="3">
    <source>
        <dbReference type="Google" id="ProtNLM"/>
    </source>
</evidence>
<name>A0A2B4RS31_STYPI</name>
<dbReference type="OrthoDB" id="5946233at2759"/>
<evidence type="ECO:0000313" key="2">
    <source>
        <dbReference type="Proteomes" id="UP000225706"/>
    </source>
</evidence>
<protein>
    <recommendedName>
        <fullName evidence="3">Clr5 domain-containing protein</fullName>
    </recommendedName>
</protein>
<dbReference type="Proteomes" id="UP000225706">
    <property type="component" value="Unassembled WGS sequence"/>
</dbReference>
<sequence length="387" mass="45291">MADDWREDLNLREDMERYVRQGYKREEALDFLKRDSPMYAWSIRSLDRRLRHFEIYYNNPEVSVEEVKEAVKKELEGPGRLLGYRAMHKKVRQEYNLHVTRDAVYNVMYDLDLEGLEARGGIGAKKKRKKGNFSSKGPNFVHSLDGHDKMMGYQNSTFPLAVYGCIDTASRKILWLRIWTTNSNPKLVGRWYLEHLVETRIISRMIRLDKGTETGVMATMHAYSRRNHSDIDDPIDTILYGPSTSNQEHLALLKDHGHYDPFDEIDRMLLAFILIPLLQKQLDIFKDTIWNTHRIRAQKDTFLPDGIPNNIYSFPEEYDMEESGLPLTEAELHEAAIQSGVLDTDDDFLDEVFRRECERIIPHPDELEPKDCSKAFIYLKRNFVSPA</sequence>
<dbReference type="PANTHER" id="PTHR46177">
    <property type="entry name" value="INTEGRASE CATALYTIC DOMAIN-CONTAINING PROTEIN"/>
    <property type="match status" value="1"/>
</dbReference>